<dbReference type="Gene3D" id="2.160.10.10">
    <property type="entry name" value="Hexapeptide repeat proteins"/>
    <property type="match status" value="1"/>
</dbReference>
<dbReference type="AlphaFoldDB" id="A0AAU8CAQ1"/>
<dbReference type="EMBL" id="CP159204">
    <property type="protein sequence ID" value="XCF15950.1"/>
    <property type="molecule type" value="Genomic_DNA"/>
</dbReference>
<dbReference type="SUPFAM" id="SSF51161">
    <property type="entry name" value="Trimeric LpxA-like enzymes"/>
    <property type="match status" value="1"/>
</dbReference>
<dbReference type="GeneID" id="91109878"/>
<dbReference type="InterPro" id="IPR011004">
    <property type="entry name" value="Trimer_LpxA-like_sf"/>
</dbReference>
<dbReference type="InterPro" id="IPR050484">
    <property type="entry name" value="Transf_Hexapept/Carb_Anhydrase"/>
</dbReference>
<sequence>MLRAYDGVTPTVAESAYVDERATVIGDVEIGPEASVWPGAVLRGDHGRIVLGERANVQDNATLHEHAVLEAGATVGHNAVVHDATVGERSVVGIGAVVLDDAEIGAGSVVGANSTVTEDTEIPGGVLAVGTPAEVRQELEGDFWAGAGDRYAELAKEYAGTTRVVEDGPVLPE</sequence>
<dbReference type="PANTHER" id="PTHR13061:SF29">
    <property type="entry name" value="GAMMA CARBONIC ANHYDRASE-LIKE 1, MITOCHONDRIAL-RELATED"/>
    <property type="match status" value="1"/>
</dbReference>
<dbReference type="CDD" id="cd04645">
    <property type="entry name" value="LbH_gamma_CA_like"/>
    <property type="match status" value="1"/>
</dbReference>
<dbReference type="RefSeq" id="WP_353633884.1">
    <property type="nucleotide sequence ID" value="NZ_CP159204.1"/>
</dbReference>
<dbReference type="InterPro" id="IPR001451">
    <property type="entry name" value="Hexapep"/>
</dbReference>
<dbReference type="KEGG" id="hanx:ABSL23_11980"/>
<reference evidence="1" key="1">
    <citation type="submission" date="2024-06" db="EMBL/GenBank/DDBJ databases">
        <title>Genome Sequence of an extremely halophilic archaeon isolated from Permian era halite, Salado Formation, Carlsbad, New Mexico: Halobacterium sp. strain NMX12-1.</title>
        <authorList>
            <person name="Sotoa L."/>
            <person name="DasSarma P."/>
            <person name="Anton B.P."/>
            <person name="Vincze T."/>
            <person name="Verma I."/>
            <person name="Eralp B."/>
            <person name="Powers D.W."/>
            <person name="Dozier B.L."/>
            <person name="Roberts R.J."/>
            <person name="DasSarma S."/>
        </authorList>
    </citation>
    <scope>NUCLEOTIDE SEQUENCE</scope>
    <source>
        <strain evidence="1">NMX12-1</strain>
    </source>
</reference>
<protein>
    <submittedName>
        <fullName evidence="1">Gamma carbonic anhydrase family protein</fullName>
    </submittedName>
</protein>
<dbReference type="PANTHER" id="PTHR13061">
    <property type="entry name" value="DYNACTIN SUBUNIT P25"/>
    <property type="match status" value="1"/>
</dbReference>
<evidence type="ECO:0000313" key="1">
    <source>
        <dbReference type="EMBL" id="XCF15950.1"/>
    </source>
</evidence>
<organism evidence="1">
    <name type="scientific">Halobacterium sp. NMX12-1</name>
    <dbReference type="NCBI Taxonomy" id="3166650"/>
    <lineage>
        <taxon>Archaea</taxon>
        <taxon>Methanobacteriati</taxon>
        <taxon>Methanobacteriota</taxon>
        <taxon>Stenosarchaea group</taxon>
        <taxon>Halobacteria</taxon>
        <taxon>Halobacteriales</taxon>
        <taxon>Halobacteriaceae</taxon>
        <taxon>Halobacterium</taxon>
    </lineage>
</organism>
<dbReference type="InterPro" id="IPR047324">
    <property type="entry name" value="LbH_gamma_CA-like"/>
</dbReference>
<accession>A0AAU8CAQ1</accession>
<proteinExistence type="predicted"/>
<name>A0AAU8CAQ1_9EURY</name>
<dbReference type="Pfam" id="PF00132">
    <property type="entry name" value="Hexapep"/>
    <property type="match status" value="1"/>
</dbReference>
<gene>
    <name evidence="1" type="ORF">ABSL23_11980</name>
</gene>